<dbReference type="Pfam" id="PF04028">
    <property type="entry name" value="DUF374"/>
    <property type="match status" value="1"/>
</dbReference>
<dbReference type="KEGG" id="tsv:DSM104635_01312"/>
<sequence>MKSILGNPVVQFLLGRLIGSYMLFVGVTTRWQKVNRAAVEPFWAPGAGRLILCIWHGRFPLIHTMWSFKRGAPKGKMLISQSREGGIVAHTSRTVGAGVIRGSAAKGRQAKGGLEAVRAMARHIESGGIVGVTPDGPRGPRMRAKKGPVQVAKLAGAPLLPVAWATSNRIVLNSWDNFVLPLPFGRGAKIWGNPIAPPAPDAGDEEVQRIRLALETEMNRISAEADRIAGVPVIEPAPPKFETTTPEPAATAS</sequence>
<evidence type="ECO:0000313" key="4">
    <source>
        <dbReference type="Proteomes" id="UP000431269"/>
    </source>
</evidence>
<proteinExistence type="predicted"/>
<feature type="compositionally biased region" description="Low complexity" evidence="1">
    <location>
        <begin position="240"/>
        <end position="253"/>
    </location>
</feature>
<dbReference type="InterPro" id="IPR007172">
    <property type="entry name" value="DUF374"/>
</dbReference>
<dbReference type="RefSeq" id="WP_158765427.1">
    <property type="nucleotide sequence ID" value="NZ_CP047045.1"/>
</dbReference>
<dbReference type="EMBL" id="CP047045">
    <property type="protein sequence ID" value="QGZ94493.1"/>
    <property type="molecule type" value="Genomic_DNA"/>
</dbReference>
<evidence type="ECO:0000313" key="3">
    <source>
        <dbReference type="EMBL" id="QGZ94493.1"/>
    </source>
</evidence>
<protein>
    <recommendedName>
        <fullName evidence="2">DUF374 domain-containing protein</fullName>
    </recommendedName>
</protein>
<feature type="domain" description="DUF374" evidence="2">
    <location>
        <begin position="72"/>
        <end position="141"/>
    </location>
</feature>
<dbReference type="AlphaFoldDB" id="A0A6I6MTL5"/>
<organism evidence="3 4">
    <name type="scientific">Terricaulis silvestris</name>
    <dbReference type="NCBI Taxonomy" id="2686094"/>
    <lineage>
        <taxon>Bacteria</taxon>
        <taxon>Pseudomonadati</taxon>
        <taxon>Pseudomonadota</taxon>
        <taxon>Alphaproteobacteria</taxon>
        <taxon>Caulobacterales</taxon>
        <taxon>Caulobacteraceae</taxon>
        <taxon>Terricaulis</taxon>
    </lineage>
</organism>
<dbReference type="CDD" id="cd07983">
    <property type="entry name" value="LPLAT_DUF374-like"/>
    <property type="match status" value="1"/>
</dbReference>
<dbReference type="Proteomes" id="UP000431269">
    <property type="component" value="Chromosome"/>
</dbReference>
<keyword evidence="4" id="KW-1185">Reference proteome</keyword>
<accession>A0A6I6MTL5</accession>
<gene>
    <name evidence="3" type="ORF">DSM104635_01312</name>
</gene>
<evidence type="ECO:0000256" key="1">
    <source>
        <dbReference type="SAM" id="MobiDB-lite"/>
    </source>
</evidence>
<reference evidence="4" key="1">
    <citation type="submission" date="2019-12" db="EMBL/GenBank/DDBJ databases">
        <title>Complete genome of Terracaulis silvestris 0127_4.</title>
        <authorList>
            <person name="Vieira S."/>
            <person name="Riedel T."/>
            <person name="Sproer C."/>
            <person name="Pascual J."/>
            <person name="Boedeker C."/>
            <person name="Overmann J."/>
        </authorList>
    </citation>
    <scope>NUCLEOTIDE SEQUENCE [LARGE SCALE GENOMIC DNA]</scope>
    <source>
        <strain evidence="4">0127_4</strain>
    </source>
</reference>
<name>A0A6I6MTL5_9CAUL</name>
<evidence type="ECO:0000259" key="2">
    <source>
        <dbReference type="Pfam" id="PF04028"/>
    </source>
</evidence>
<feature type="region of interest" description="Disordered" evidence="1">
    <location>
        <begin position="233"/>
        <end position="253"/>
    </location>
</feature>